<sequence length="202" mass="20968">MIAAGLTALGDSFVEGRGDPAAAGGYRGWVSRLGGQLGLRPTTIRNFGTHGATTGDVVASQLAPATSSARAGLYGVVVGVNDLVSAYDEARFADNLHTIFATLRAREATVFTASYPDIPARLPVPDGFRALLRERFATANDVLARVTDDTGALLLDIAARPEWARPEVWTADGLHPSPVGHRLFAAAAAELIASATATTVAA</sequence>
<dbReference type="InterPro" id="IPR013830">
    <property type="entry name" value="SGNH_hydro"/>
</dbReference>
<gene>
    <name evidence="2" type="ORF">DFR69_10178</name>
</gene>
<dbReference type="PANTHER" id="PTHR43784:SF2">
    <property type="entry name" value="GDSL-LIKE LIPASE_ACYLHYDROLASE, PUTATIVE (AFU_ORTHOLOGUE AFUA_2G00820)-RELATED"/>
    <property type="match status" value="1"/>
</dbReference>
<dbReference type="PANTHER" id="PTHR43784">
    <property type="entry name" value="GDSL-LIKE LIPASE/ACYLHYDROLASE, PUTATIVE (AFU_ORTHOLOGUE AFUA_2G00820)-RELATED"/>
    <property type="match status" value="1"/>
</dbReference>
<reference evidence="2 3" key="1">
    <citation type="submission" date="2018-05" db="EMBL/GenBank/DDBJ databases">
        <title>Genomic Encyclopedia of Type Strains, Phase IV (KMG-IV): sequencing the most valuable type-strain genomes for metagenomic binning, comparative biology and taxonomic classification.</title>
        <authorList>
            <person name="Goeker M."/>
        </authorList>
    </citation>
    <scope>NUCLEOTIDE SEQUENCE [LARGE SCALE GENOMIC DNA]</scope>
    <source>
        <strain evidence="2 3">DSM 44717</strain>
    </source>
</reference>
<dbReference type="InterPro" id="IPR053140">
    <property type="entry name" value="GDSL_Rv0518-like"/>
</dbReference>
<proteinExistence type="predicted"/>
<dbReference type="Gene3D" id="3.40.50.1110">
    <property type="entry name" value="SGNH hydrolase"/>
    <property type="match status" value="1"/>
</dbReference>
<comment type="caution">
    <text evidence="2">The sequence shown here is derived from an EMBL/GenBank/DDBJ whole genome shotgun (WGS) entry which is preliminary data.</text>
</comment>
<organism evidence="2 3">
    <name type="scientific">Nocardia neocaledoniensis</name>
    <dbReference type="NCBI Taxonomy" id="236511"/>
    <lineage>
        <taxon>Bacteria</taxon>
        <taxon>Bacillati</taxon>
        <taxon>Actinomycetota</taxon>
        <taxon>Actinomycetes</taxon>
        <taxon>Mycobacteriales</taxon>
        <taxon>Nocardiaceae</taxon>
        <taxon>Nocardia</taxon>
    </lineage>
</organism>
<evidence type="ECO:0000259" key="1">
    <source>
        <dbReference type="Pfam" id="PF13472"/>
    </source>
</evidence>
<evidence type="ECO:0000313" key="3">
    <source>
        <dbReference type="Proteomes" id="UP000246410"/>
    </source>
</evidence>
<dbReference type="AlphaFoldDB" id="A0A317P0R7"/>
<evidence type="ECO:0000313" key="2">
    <source>
        <dbReference type="EMBL" id="PWV80742.1"/>
    </source>
</evidence>
<dbReference type="InterPro" id="IPR036514">
    <property type="entry name" value="SGNH_hydro_sf"/>
</dbReference>
<dbReference type="RefSeq" id="WP_110035390.1">
    <property type="nucleotide sequence ID" value="NZ_QGTL01000001.1"/>
</dbReference>
<dbReference type="EMBL" id="QGTL01000001">
    <property type="protein sequence ID" value="PWV80742.1"/>
    <property type="molecule type" value="Genomic_DNA"/>
</dbReference>
<dbReference type="SUPFAM" id="SSF52266">
    <property type="entry name" value="SGNH hydrolase"/>
    <property type="match status" value="1"/>
</dbReference>
<keyword evidence="3" id="KW-1185">Reference proteome</keyword>
<feature type="domain" description="SGNH hydrolase-type esterase" evidence="1">
    <location>
        <begin position="8"/>
        <end position="183"/>
    </location>
</feature>
<dbReference type="CDD" id="cd01832">
    <property type="entry name" value="SGNH_hydrolase_like_1"/>
    <property type="match status" value="1"/>
</dbReference>
<dbReference type="Pfam" id="PF13472">
    <property type="entry name" value="Lipase_GDSL_2"/>
    <property type="match status" value="1"/>
</dbReference>
<name>A0A317P0R7_9NOCA</name>
<dbReference type="Proteomes" id="UP000246410">
    <property type="component" value="Unassembled WGS sequence"/>
</dbReference>
<protein>
    <submittedName>
        <fullName evidence="2">Lysophospholipase L1-like esterase</fullName>
    </submittedName>
</protein>
<accession>A0A317P0R7</accession>